<dbReference type="EMBL" id="LPUY01000134">
    <property type="protein sequence ID" value="KUP90868.1"/>
    <property type="molecule type" value="Genomic_DNA"/>
</dbReference>
<dbReference type="InterPro" id="IPR045004">
    <property type="entry name" value="ECH_dom"/>
</dbReference>
<dbReference type="PANTHER" id="PTHR43176">
    <property type="entry name" value="3-HYDROXYISOBUTYRYL-COA HYDROLASE-RELATED"/>
    <property type="match status" value="1"/>
</dbReference>
<dbReference type="RefSeq" id="WP_068248477.1">
    <property type="nucleotide sequence ID" value="NZ_LPUY01000134.1"/>
</dbReference>
<dbReference type="Proteomes" id="UP000068382">
    <property type="component" value="Unassembled WGS sequence"/>
</dbReference>
<keyword evidence="5" id="KW-0456">Lyase</keyword>
<evidence type="ECO:0000256" key="1">
    <source>
        <dbReference type="ARBA" id="ARBA00001709"/>
    </source>
</evidence>
<gene>
    <name evidence="5" type="primary">caiD_4</name>
    <name evidence="5" type="ORF">TRIHO_42240</name>
</gene>
<comment type="caution">
    <text evidence="5">The sequence shown here is derived from an EMBL/GenBank/DDBJ whole genome shotgun (WGS) entry which is preliminary data.</text>
</comment>
<dbReference type="SUPFAM" id="SSF52096">
    <property type="entry name" value="ClpP/crotonase"/>
    <property type="match status" value="1"/>
</dbReference>
<evidence type="ECO:0000313" key="5">
    <source>
        <dbReference type="EMBL" id="KUP90868.1"/>
    </source>
</evidence>
<dbReference type="InterPro" id="IPR032259">
    <property type="entry name" value="HIBYL-CoA-H"/>
</dbReference>
<dbReference type="PATRIC" id="fig|1768241.3.peg.4415"/>
<keyword evidence="3" id="KW-0378">Hydrolase</keyword>
<proteinExistence type="predicted"/>
<organism evidence="5 6">
    <name type="scientific">Tritonibacter horizontis</name>
    <dbReference type="NCBI Taxonomy" id="1768241"/>
    <lineage>
        <taxon>Bacteria</taxon>
        <taxon>Pseudomonadati</taxon>
        <taxon>Pseudomonadota</taxon>
        <taxon>Alphaproteobacteria</taxon>
        <taxon>Rhodobacterales</taxon>
        <taxon>Paracoccaceae</taxon>
        <taxon>Tritonibacter</taxon>
    </lineage>
</organism>
<sequence length="347" mass="37442">MSDIHIRIEGRAGRITLTREKALNALTYDMCLAIDAALKDWADDDRVALILLDAAGDKAFCAGGDIAALYQSGRQGNLAYGRKFWRDEYRMNARIFEYPKPVVSFLQGFTMGGGVGIGCHGTHRIVGDSARIALPECGIGLVPDVGGSLILALAPGRIGEYLGTTGYRMTAADALFAGFADHYIPEDQWPELIATLERSGEITALEAAARPAPTDSPLAAMQADIDACFAGETASDILTVLKGREDAFATDSLKSLSRGAPLSVAATVEMVHRLRSQTTTMRSALDLEYRFTYRAMDRGDLLEGVRALIIDKDKSPKWQYADGTVPAVAVSQMLMPLGPDALTFEEE</sequence>
<dbReference type="NCBIfam" id="NF004127">
    <property type="entry name" value="PRK05617.1"/>
    <property type="match status" value="1"/>
</dbReference>
<dbReference type="CDD" id="cd06558">
    <property type="entry name" value="crotonase-like"/>
    <property type="match status" value="1"/>
</dbReference>
<protein>
    <recommendedName>
        <fullName evidence="2">3-hydroxyisobutyryl-CoA hydrolase</fullName>
        <ecNumber evidence="2">3.1.2.4</ecNumber>
    </recommendedName>
</protein>
<evidence type="ECO:0000256" key="3">
    <source>
        <dbReference type="ARBA" id="ARBA00022801"/>
    </source>
</evidence>
<dbReference type="GO" id="GO:0005829">
    <property type="term" value="C:cytosol"/>
    <property type="evidence" value="ECO:0007669"/>
    <property type="project" value="TreeGrafter"/>
</dbReference>
<evidence type="ECO:0000259" key="4">
    <source>
        <dbReference type="Pfam" id="PF16113"/>
    </source>
</evidence>
<evidence type="ECO:0000256" key="2">
    <source>
        <dbReference type="ARBA" id="ARBA00011915"/>
    </source>
</evidence>
<dbReference type="Gene3D" id="3.90.226.10">
    <property type="entry name" value="2-enoyl-CoA Hydratase, Chain A, domain 1"/>
    <property type="match status" value="1"/>
</dbReference>
<dbReference type="AlphaFoldDB" id="A0A132BR35"/>
<dbReference type="OrthoDB" id="9790967at2"/>
<dbReference type="InterPro" id="IPR029045">
    <property type="entry name" value="ClpP/crotonase-like_dom_sf"/>
</dbReference>
<feature type="domain" description="Enoyl-CoA hydratase/isomerase" evidence="4">
    <location>
        <begin position="13"/>
        <end position="322"/>
    </location>
</feature>
<evidence type="ECO:0000313" key="6">
    <source>
        <dbReference type="Proteomes" id="UP000068382"/>
    </source>
</evidence>
<keyword evidence="6" id="KW-1185">Reference proteome</keyword>
<dbReference type="PANTHER" id="PTHR43176:SF3">
    <property type="entry name" value="3-HYDROXYISOBUTYRYL-COA HYDROLASE, MITOCHONDRIAL"/>
    <property type="match status" value="1"/>
</dbReference>
<accession>A0A132BR35</accession>
<name>A0A132BR35_9RHOB</name>
<comment type="catalytic activity">
    <reaction evidence="1">
        <text>3-hydroxy-2-methylpropanoyl-CoA + H2O = 3-hydroxy-2-methylpropanoate + CoA + H(+)</text>
        <dbReference type="Rhea" id="RHEA:20888"/>
        <dbReference type="ChEBI" id="CHEBI:11805"/>
        <dbReference type="ChEBI" id="CHEBI:15377"/>
        <dbReference type="ChEBI" id="CHEBI:15378"/>
        <dbReference type="ChEBI" id="CHEBI:57287"/>
        <dbReference type="ChEBI" id="CHEBI:57340"/>
        <dbReference type="EC" id="3.1.2.4"/>
    </reaction>
</comment>
<dbReference type="GO" id="GO:0006574">
    <property type="term" value="P:L-valine catabolic process"/>
    <property type="evidence" value="ECO:0007669"/>
    <property type="project" value="TreeGrafter"/>
</dbReference>
<reference evidence="5 6" key="1">
    <citation type="submission" date="2015-12" db="EMBL/GenBank/DDBJ databases">
        <title>Genome sequence of the marine Rhodobacteraceae strain O3.65, Candidatus Tritonibacter horizontis.</title>
        <authorList>
            <person name="Poehlein A."/>
            <person name="Giebel H.A."/>
            <person name="Voget S."/>
            <person name="Brinkhoff T."/>
        </authorList>
    </citation>
    <scope>NUCLEOTIDE SEQUENCE [LARGE SCALE GENOMIC DNA]</scope>
    <source>
        <strain evidence="5 6">O3.65</strain>
    </source>
</reference>
<dbReference type="EC" id="3.1.2.4" evidence="2"/>
<dbReference type="GO" id="GO:0003860">
    <property type="term" value="F:3-hydroxyisobutyryl-CoA hydrolase activity"/>
    <property type="evidence" value="ECO:0007669"/>
    <property type="project" value="UniProtKB-EC"/>
</dbReference>
<dbReference type="Pfam" id="PF16113">
    <property type="entry name" value="ECH_2"/>
    <property type="match status" value="1"/>
</dbReference>
<dbReference type="GO" id="GO:0016829">
    <property type="term" value="F:lyase activity"/>
    <property type="evidence" value="ECO:0007669"/>
    <property type="project" value="UniProtKB-KW"/>
</dbReference>